<dbReference type="Gene3D" id="3.30.1370.60">
    <property type="entry name" value="Hypothetical oxidoreductase yiak, domain 2"/>
    <property type="match status" value="1"/>
</dbReference>
<sequence length="340" mass="37114">MTRVTIDHLQEVIEQALLRAGLAPEDATACARIHAESTRDGVNSHGIDRIPRFVDYLARGWVDPQGAFEQVQRLGALEVYDGHFGLGVRHAMRATERAIALAREHSMGLVAVRNTTHWMRGGTYGWHAVEQGMAAIMWTNTESCMPAWGASSQSIGNNPLVMAVPGETSPLVLDMAMSQFSYGRLGVLQAQGASLPVAGGFDEHGQLTCDPGAIQATRRILPTGYWKGSGLAILLDAMAALLSQGRSTHEIDRVERGSGTGSSQIFMVFDPEQLGGIDACRRMVDDMTTHLSQAMPDESGRAVRWPGASTFHRRHHVTEIEVNPDIWQEVQRLAGRVSLR</sequence>
<dbReference type="InterPro" id="IPR003767">
    <property type="entry name" value="Malate/L-lactate_DH-like"/>
</dbReference>
<dbReference type="EMBL" id="CP021358">
    <property type="protein sequence ID" value="ART64320.1"/>
    <property type="molecule type" value="Genomic_DNA"/>
</dbReference>
<proteinExistence type="predicted"/>
<dbReference type="Gene3D" id="1.10.1530.10">
    <property type="match status" value="1"/>
</dbReference>
<dbReference type="AlphaFoldDB" id="A0A240UTI6"/>
<protein>
    <submittedName>
        <fullName evidence="1">3-dehydro-L-gulonate 2-dehydrogenase</fullName>
    </submittedName>
</protein>
<dbReference type="InterPro" id="IPR043144">
    <property type="entry name" value="Mal/L-sulf/L-lact_DH-like_ah"/>
</dbReference>
<dbReference type="NCBIfam" id="NF009750">
    <property type="entry name" value="PRK13260.1"/>
    <property type="match status" value="1"/>
</dbReference>
<dbReference type="GO" id="GO:0016491">
    <property type="term" value="F:oxidoreductase activity"/>
    <property type="evidence" value="ECO:0007669"/>
    <property type="project" value="InterPro"/>
</dbReference>
<dbReference type="Proteomes" id="UP000194457">
    <property type="component" value="Chromosome"/>
</dbReference>
<accession>A0A240UTI6</accession>
<dbReference type="Pfam" id="PF02615">
    <property type="entry name" value="Ldh_2"/>
    <property type="match status" value="1"/>
</dbReference>
<dbReference type="SUPFAM" id="SSF89733">
    <property type="entry name" value="L-sulfolactate dehydrogenase-like"/>
    <property type="match status" value="1"/>
</dbReference>
<organism evidence="1 2">
    <name type="scientific">Kushneria marisflavi</name>
    <dbReference type="NCBI Taxonomy" id="157779"/>
    <lineage>
        <taxon>Bacteria</taxon>
        <taxon>Pseudomonadati</taxon>
        <taxon>Pseudomonadota</taxon>
        <taxon>Gammaproteobacteria</taxon>
        <taxon>Oceanospirillales</taxon>
        <taxon>Halomonadaceae</taxon>
        <taxon>Kushneria</taxon>
    </lineage>
</organism>
<dbReference type="PANTHER" id="PTHR11091">
    <property type="entry name" value="OXIDOREDUCTASE-RELATED"/>
    <property type="match status" value="1"/>
</dbReference>
<dbReference type="KEGG" id="kma:B9H00_15710"/>
<dbReference type="InterPro" id="IPR043143">
    <property type="entry name" value="Mal/L-sulf/L-lact_DH-like_NADP"/>
</dbReference>
<evidence type="ECO:0000313" key="1">
    <source>
        <dbReference type="EMBL" id="ART64320.1"/>
    </source>
</evidence>
<dbReference type="RefSeq" id="WP_086901444.1">
    <property type="nucleotide sequence ID" value="NZ_CP021358.1"/>
</dbReference>
<dbReference type="OrthoDB" id="9811519at2"/>
<reference evidence="1 2" key="1">
    <citation type="submission" date="2017-05" db="EMBL/GenBank/DDBJ databases">
        <authorList>
            <person name="Song R."/>
            <person name="Chenine A.L."/>
            <person name="Ruprecht R.M."/>
        </authorList>
    </citation>
    <scope>NUCLEOTIDE SEQUENCE [LARGE SCALE GENOMIC DNA]</scope>
    <source>
        <strain evidence="1">SW32</strain>
    </source>
</reference>
<evidence type="ECO:0000313" key="2">
    <source>
        <dbReference type="Proteomes" id="UP000194457"/>
    </source>
</evidence>
<name>A0A240UTI6_9GAMM</name>
<dbReference type="PANTHER" id="PTHR11091:SF3">
    <property type="entry name" value="2,3-DIKETO-L-GULONATE REDUCTASE"/>
    <property type="match status" value="1"/>
</dbReference>
<dbReference type="InterPro" id="IPR036111">
    <property type="entry name" value="Mal/L-sulfo/L-lacto_DH-like_sf"/>
</dbReference>
<keyword evidence="2" id="KW-1185">Reference proteome</keyword>
<gene>
    <name evidence="1" type="ORF">B9H00_15710</name>
</gene>